<feature type="transmembrane region" description="Helical" evidence="11">
    <location>
        <begin position="14"/>
        <end position="36"/>
    </location>
</feature>
<evidence type="ECO:0000256" key="9">
    <source>
        <dbReference type="ARBA" id="ARBA00023136"/>
    </source>
</evidence>
<protein>
    <submittedName>
        <fullName evidence="13">TonB family protein</fullName>
    </submittedName>
</protein>
<accession>B8GP62</accession>
<dbReference type="PROSITE" id="PS52015">
    <property type="entry name" value="TONB_CTD"/>
    <property type="match status" value="1"/>
</dbReference>
<organism evidence="13 14">
    <name type="scientific">Thioalkalivibrio sulfidiphilus (strain HL-EbGR7)</name>
    <dbReference type="NCBI Taxonomy" id="396588"/>
    <lineage>
        <taxon>Bacteria</taxon>
        <taxon>Pseudomonadati</taxon>
        <taxon>Pseudomonadota</taxon>
        <taxon>Gammaproteobacteria</taxon>
        <taxon>Chromatiales</taxon>
        <taxon>Ectothiorhodospiraceae</taxon>
        <taxon>Thioalkalivibrio</taxon>
    </lineage>
</organism>
<keyword evidence="5" id="KW-0997">Cell inner membrane</keyword>
<sequence length="292" mass="32219">MSVSAATVTPSDRLGLTLFLAAAIHGIVILGVGFGIEFSGRDRTPPTLDVVLVQTQSPTPPEQTERIAQADQQASGQAEEPDRPSAPVTAPLPLPTDGMAPEQATPSAPDPTPAEQTPVLTREQSPTPAPSPEVVEETPVREQATTDRLVERSLEMARLASELSEERRRYAQRPRVHYIDALSARSAVEASYVDAWVRKVERVGNLNYPDEARRRRLDGTLILNVLINHDGQVLNVQVANSSGEQVLDDAARRIVELSSPFSPFPVEMRQKYDQLMITRTWVFQSDSRIRMR</sequence>
<evidence type="ECO:0000256" key="3">
    <source>
        <dbReference type="ARBA" id="ARBA00022448"/>
    </source>
</evidence>
<evidence type="ECO:0000256" key="11">
    <source>
        <dbReference type="SAM" id="Phobius"/>
    </source>
</evidence>
<dbReference type="InterPro" id="IPR051045">
    <property type="entry name" value="TonB-dependent_transducer"/>
</dbReference>
<dbReference type="HOGENOM" id="CLU_052089_0_0_6"/>
<dbReference type="NCBIfam" id="TIGR01352">
    <property type="entry name" value="tonB_Cterm"/>
    <property type="match status" value="1"/>
</dbReference>
<keyword evidence="6 11" id="KW-0812">Transmembrane</keyword>
<dbReference type="GO" id="GO:0031992">
    <property type="term" value="F:energy transducer activity"/>
    <property type="evidence" value="ECO:0007669"/>
    <property type="project" value="TreeGrafter"/>
</dbReference>
<dbReference type="Pfam" id="PF03544">
    <property type="entry name" value="TonB_C"/>
    <property type="match status" value="1"/>
</dbReference>
<dbReference type="GO" id="GO:0015031">
    <property type="term" value="P:protein transport"/>
    <property type="evidence" value="ECO:0007669"/>
    <property type="project" value="UniProtKB-KW"/>
</dbReference>
<gene>
    <name evidence="13" type="ordered locus">Tgr7_2909</name>
</gene>
<dbReference type="GO" id="GO:0055085">
    <property type="term" value="P:transmembrane transport"/>
    <property type="evidence" value="ECO:0007669"/>
    <property type="project" value="InterPro"/>
</dbReference>
<dbReference type="SUPFAM" id="SSF74653">
    <property type="entry name" value="TolA/TonB C-terminal domain"/>
    <property type="match status" value="1"/>
</dbReference>
<comment type="similarity">
    <text evidence="2">Belongs to the TonB family.</text>
</comment>
<name>B8GP62_THISH</name>
<keyword evidence="7" id="KW-0653">Protein transport</keyword>
<dbReference type="Gene3D" id="3.30.1150.10">
    <property type="match status" value="1"/>
</dbReference>
<keyword evidence="3" id="KW-0813">Transport</keyword>
<evidence type="ECO:0000313" key="14">
    <source>
        <dbReference type="Proteomes" id="UP000002383"/>
    </source>
</evidence>
<dbReference type="OrthoDB" id="9803361at2"/>
<feature type="domain" description="TonB C-terminal" evidence="12">
    <location>
        <begin position="193"/>
        <end position="292"/>
    </location>
</feature>
<dbReference type="AlphaFoldDB" id="B8GP62"/>
<evidence type="ECO:0000256" key="10">
    <source>
        <dbReference type="SAM" id="MobiDB-lite"/>
    </source>
</evidence>
<feature type="region of interest" description="Disordered" evidence="10">
    <location>
        <begin position="56"/>
        <end position="149"/>
    </location>
</feature>
<keyword evidence="4" id="KW-1003">Cell membrane</keyword>
<dbReference type="STRING" id="396588.Tgr7_2909"/>
<evidence type="ECO:0000313" key="13">
    <source>
        <dbReference type="EMBL" id="ACL73982.1"/>
    </source>
</evidence>
<dbReference type="KEGG" id="tgr:Tgr7_2909"/>
<dbReference type="InterPro" id="IPR006260">
    <property type="entry name" value="TonB/TolA_C"/>
</dbReference>
<feature type="compositionally biased region" description="Basic and acidic residues" evidence="10">
    <location>
        <begin position="138"/>
        <end position="149"/>
    </location>
</feature>
<evidence type="ECO:0000256" key="8">
    <source>
        <dbReference type="ARBA" id="ARBA00022989"/>
    </source>
</evidence>
<comment type="subcellular location">
    <subcellularLocation>
        <location evidence="1">Cell inner membrane</location>
        <topology evidence="1">Single-pass membrane protein</topology>
        <orientation evidence="1">Periplasmic side</orientation>
    </subcellularLocation>
</comment>
<keyword evidence="9 11" id="KW-0472">Membrane</keyword>
<keyword evidence="8 11" id="KW-1133">Transmembrane helix</keyword>
<evidence type="ECO:0000256" key="5">
    <source>
        <dbReference type="ARBA" id="ARBA00022519"/>
    </source>
</evidence>
<evidence type="ECO:0000256" key="4">
    <source>
        <dbReference type="ARBA" id="ARBA00022475"/>
    </source>
</evidence>
<evidence type="ECO:0000256" key="1">
    <source>
        <dbReference type="ARBA" id="ARBA00004383"/>
    </source>
</evidence>
<keyword evidence="14" id="KW-1185">Reference proteome</keyword>
<feature type="compositionally biased region" description="Polar residues" evidence="10">
    <location>
        <begin position="114"/>
        <end position="126"/>
    </location>
</feature>
<dbReference type="PANTHER" id="PTHR33446:SF11">
    <property type="entry name" value="TONB3"/>
    <property type="match status" value="1"/>
</dbReference>
<evidence type="ECO:0000256" key="2">
    <source>
        <dbReference type="ARBA" id="ARBA00006555"/>
    </source>
</evidence>
<evidence type="ECO:0000259" key="12">
    <source>
        <dbReference type="PROSITE" id="PS52015"/>
    </source>
</evidence>
<dbReference type="EMBL" id="CP001339">
    <property type="protein sequence ID" value="ACL73982.1"/>
    <property type="molecule type" value="Genomic_DNA"/>
</dbReference>
<proteinExistence type="inferred from homology"/>
<dbReference type="PANTHER" id="PTHR33446">
    <property type="entry name" value="PROTEIN TONB-RELATED"/>
    <property type="match status" value="1"/>
</dbReference>
<dbReference type="GO" id="GO:0098797">
    <property type="term" value="C:plasma membrane protein complex"/>
    <property type="evidence" value="ECO:0007669"/>
    <property type="project" value="TreeGrafter"/>
</dbReference>
<reference evidence="13 14" key="1">
    <citation type="journal article" date="2011" name="Stand. Genomic Sci.">
        <title>Complete genome sequence of 'Thioalkalivibrio sulfidophilus' HL-EbGr7.</title>
        <authorList>
            <person name="Muyzer G."/>
            <person name="Sorokin D.Y."/>
            <person name="Mavromatis K."/>
            <person name="Lapidus A."/>
            <person name="Clum A."/>
            <person name="Ivanova N."/>
            <person name="Pati A."/>
            <person name="d'Haeseleer P."/>
            <person name="Woyke T."/>
            <person name="Kyrpides N.C."/>
        </authorList>
    </citation>
    <scope>NUCLEOTIDE SEQUENCE [LARGE SCALE GENOMIC DNA]</scope>
    <source>
        <strain evidence="13 14">HL-EbGR7</strain>
    </source>
</reference>
<evidence type="ECO:0000256" key="6">
    <source>
        <dbReference type="ARBA" id="ARBA00022692"/>
    </source>
</evidence>
<evidence type="ECO:0000256" key="7">
    <source>
        <dbReference type="ARBA" id="ARBA00022927"/>
    </source>
</evidence>
<dbReference type="InterPro" id="IPR037682">
    <property type="entry name" value="TonB_C"/>
</dbReference>
<dbReference type="eggNOG" id="COG0810">
    <property type="taxonomic scope" value="Bacteria"/>
</dbReference>
<dbReference type="Proteomes" id="UP000002383">
    <property type="component" value="Chromosome"/>
</dbReference>
<dbReference type="RefSeq" id="WP_012639445.1">
    <property type="nucleotide sequence ID" value="NC_011901.1"/>
</dbReference>